<dbReference type="AlphaFoldDB" id="A0A8E2E815"/>
<dbReference type="GO" id="GO:0022857">
    <property type="term" value="F:transmembrane transporter activity"/>
    <property type="evidence" value="ECO:0007669"/>
    <property type="project" value="InterPro"/>
</dbReference>
<organism evidence="9 10">
    <name type="scientific">Lepidopterella palustris CBS 459.81</name>
    <dbReference type="NCBI Taxonomy" id="1314670"/>
    <lineage>
        <taxon>Eukaryota</taxon>
        <taxon>Fungi</taxon>
        <taxon>Dikarya</taxon>
        <taxon>Ascomycota</taxon>
        <taxon>Pezizomycotina</taxon>
        <taxon>Dothideomycetes</taxon>
        <taxon>Pleosporomycetidae</taxon>
        <taxon>Mytilinidiales</taxon>
        <taxon>Argynnaceae</taxon>
        <taxon>Lepidopterella</taxon>
    </lineage>
</organism>
<comment type="subcellular location">
    <subcellularLocation>
        <location evidence="1">Membrane</location>
        <topology evidence="1">Multi-pass membrane protein</topology>
    </subcellularLocation>
</comment>
<feature type="compositionally biased region" description="Low complexity" evidence="6">
    <location>
        <begin position="284"/>
        <end position="294"/>
    </location>
</feature>
<keyword evidence="3 7" id="KW-0812">Transmembrane</keyword>
<evidence type="ECO:0000256" key="5">
    <source>
        <dbReference type="ARBA" id="ARBA00023136"/>
    </source>
</evidence>
<evidence type="ECO:0000256" key="2">
    <source>
        <dbReference type="ARBA" id="ARBA00022448"/>
    </source>
</evidence>
<accession>A0A8E2E815</accession>
<feature type="transmembrane region" description="Helical" evidence="7">
    <location>
        <begin position="107"/>
        <end position="126"/>
    </location>
</feature>
<keyword evidence="10" id="KW-1185">Reference proteome</keyword>
<evidence type="ECO:0000256" key="6">
    <source>
        <dbReference type="SAM" id="MobiDB-lite"/>
    </source>
</evidence>
<feature type="domain" description="Major facilitator superfamily (MFS) profile" evidence="8">
    <location>
        <begin position="34"/>
        <end position="526"/>
    </location>
</feature>
<dbReference type="InterPro" id="IPR011701">
    <property type="entry name" value="MFS"/>
</dbReference>
<evidence type="ECO:0000256" key="4">
    <source>
        <dbReference type="ARBA" id="ARBA00022989"/>
    </source>
</evidence>
<feature type="transmembrane region" description="Helical" evidence="7">
    <location>
        <begin position="497"/>
        <end position="522"/>
    </location>
</feature>
<feature type="transmembrane region" description="Helical" evidence="7">
    <location>
        <begin position="166"/>
        <end position="188"/>
    </location>
</feature>
<evidence type="ECO:0000256" key="7">
    <source>
        <dbReference type="SAM" id="Phobius"/>
    </source>
</evidence>
<proteinExistence type="predicted"/>
<evidence type="ECO:0000259" key="8">
    <source>
        <dbReference type="PROSITE" id="PS50850"/>
    </source>
</evidence>
<keyword evidence="2" id="KW-0813">Transport</keyword>
<feature type="transmembrane region" description="Helical" evidence="7">
    <location>
        <begin position="132"/>
        <end position="154"/>
    </location>
</feature>
<dbReference type="SUPFAM" id="SSF103473">
    <property type="entry name" value="MFS general substrate transporter"/>
    <property type="match status" value="1"/>
</dbReference>
<feature type="transmembrane region" description="Helical" evidence="7">
    <location>
        <begin position="307"/>
        <end position="327"/>
    </location>
</feature>
<feature type="transmembrane region" description="Helical" evidence="7">
    <location>
        <begin position="364"/>
        <end position="383"/>
    </location>
</feature>
<feature type="transmembrane region" description="Helical" evidence="7">
    <location>
        <begin position="468"/>
        <end position="491"/>
    </location>
</feature>
<feature type="transmembrane region" description="Helical" evidence="7">
    <location>
        <begin position="200"/>
        <end position="224"/>
    </location>
</feature>
<dbReference type="InterPro" id="IPR036259">
    <property type="entry name" value="MFS_trans_sf"/>
</dbReference>
<evidence type="ECO:0000256" key="1">
    <source>
        <dbReference type="ARBA" id="ARBA00004141"/>
    </source>
</evidence>
<reference evidence="9 10" key="1">
    <citation type="journal article" date="2016" name="Nat. Commun.">
        <title>Ectomycorrhizal ecology is imprinted in the genome of the dominant symbiotic fungus Cenococcum geophilum.</title>
        <authorList>
            <consortium name="DOE Joint Genome Institute"/>
            <person name="Peter M."/>
            <person name="Kohler A."/>
            <person name="Ohm R.A."/>
            <person name="Kuo A."/>
            <person name="Krutzmann J."/>
            <person name="Morin E."/>
            <person name="Arend M."/>
            <person name="Barry K.W."/>
            <person name="Binder M."/>
            <person name="Choi C."/>
            <person name="Clum A."/>
            <person name="Copeland A."/>
            <person name="Grisel N."/>
            <person name="Haridas S."/>
            <person name="Kipfer T."/>
            <person name="LaButti K."/>
            <person name="Lindquist E."/>
            <person name="Lipzen A."/>
            <person name="Maire R."/>
            <person name="Meier B."/>
            <person name="Mihaltcheva S."/>
            <person name="Molinier V."/>
            <person name="Murat C."/>
            <person name="Poggeler S."/>
            <person name="Quandt C.A."/>
            <person name="Sperisen C."/>
            <person name="Tritt A."/>
            <person name="Tisserant E."/>
            <person name="Crous P.W."/>
            <person name="Henrissat B."/>
            <person name="Nehls U."/>
            <person name="Egli S."/>
            <person name="Spatafora J.W."/>
            <person name="Grigoriev I.V."/>
            <person name="Martin F.M."/>
        </authorList>
    </citation>
    <scope>NUCLEOTIDE SEQUENCE [LARGE SCALE GENOMIC DNA]</scope>
    <source>
        <strain evidence="9 10">CBS 459.81</strain>
    </source>
</reference>
<protein>
    <submittedName>
        <fullName evidence="9">MFS general substrate transporter</fullName>
    </submittedName>
</protein>
<dbReference type="GO" id="GO:0016020">
    <property type="term" value="C:membrane"/>
    <property type="evidence" value="ECO:0007669"/>
    <property type="project" value="UniProtKB-SubCell"/>
</dbReference>
<name>A0A8E2E815_9PEZI</name>
<evidence type="ECO:0000313" key="10">
    <source>
        <dbReference type="Proteomes" id="UP000250266"/>
    </source>
</evidence>
<feature type="region of interest" description="Disordered" evidence="6">
    <location>
        <begin position="264"/>
        <end position="294"/>
    </location>
</feature>
<dbReference type="PROSITE" id="PS50850">
    <property type="entry name" value="MFS"/>
    <property type="match status" value="1"/>
</dbReference>
<dbReference type="EMBL" id="KV745036">
    <property type="protein sequence ID" value="OCK78866.1"/>
    <property type="molecule type" value="Genomic_DNA"/>
</dbReference>
<dbReference type="InterPro" id="IPR020846">
    <property type="entry name" value="MFS_dom"/>
</dbReference>
<keyword evidence="5 7" id="KW-0472">Membrane</keyword>
<dbReference type="Proteomes" id="UP000250266">
    <property type="component" value="Unassembled WGS sequence"/>
</dbReference>
<dbReference type="Gene3D" id="1.20.1250.20">
    <property type="entry name" value="MFS general substrate transporter like domains"/>
    <property type="match status" value="1"/>
</dbReference>
<dbReference type="PANTHER" id="PTHR23504:SF6">
    <property type="entry name" value="MULTIDRUG TRANSPORTER, PUTATIVE (AFU_ORTHOLOGUE AFUA_4G08740)-RELATED"/>
    <property type="match status" value="1"/>
</dbReference>
<feature type="transmembrane region" description="Helical" evidence="7">
    <location>
        <begin position="427"/>
        <end position="447"/>
    </location>
</feature>
<sequence length="644" mass="69873">MAREQVPVVTNSTTEPEAPKDKRVSYLSLPHKAQLVILCIARLVDPLAQSSIQSYMFYQLKFFNPSASDASISTQAGILVGAKTAAQVCTGMLWGRLADSDLGGRKAVLFIGLTSCCIAYVGYGLSRSFPAAVAWQVFGGAMNNNVAVIRCVVAELNPEKRHRARALLLLPLFANAGMLFGPLVGGLLSSNSKGGAGSTYPYLAPNLLVAAAYLIAAIGVFFFLTETLESLQHTEEHELQRLWRRIKQYFSKNNSKQHHYAAIDQDEPDSPTTPLEEFSPNPPSASNAAPLINNSPKRKRKLPFYRIWTFNVVCTMLSHFIIAGHLGTFSNLWAIFLTTPVAKPEERSPPFKFSGGLGMIPRDVGFALSLLGAIGVVLQLVVYPKLQDRFGTIKVWRTALFIFPLVYILAPFPSLVASAQSLNAKTAFVWISMSSVLLLFVLGRTGVTPATTLLINDCAPHPSVRGTIHAAATVIGNLSRSFFPVAAFAIFGEGLNIGVVGLGFWCLAGLAILACVASRWVVEGSNGKEIVLEDNDEEERIENYTPRQNVTIRLNNTLDSSFFPICALSTTLIALTNNILYLGNITDAFFPPSSPTPSAFPTHDLTVLGSAEQYRFYNPAVNASHCTRLPDFAGAEPTPGACFF</sequence>
<feature type="region of interest" description="Disordered" evidence="6">
    <location>
        <begin position="1"/>
        <end position="20"/>
    </location>
</feature>
<dbReference type="OrthoDB" id="10262656at2759"/>
<gene>
    <name evidence="9" type="ORF">K432DRAFT_406102</name>
</gene>
<evidence type="ECO:0000256" key="3">
    <source>
        <dbReference type="ARBA" id="ARBA00022692"/>
    </source>
</evidence>
<keyword evidence="4 7" id="KW-1133">Transmembrane helix</keyword>
<dbReference type="Pfam" id="PF07690">
    <property type="entry name" value="MFS_1"/>
    <property type="match status" value="1"/>
</dbReference>
<dbReference type="PANTHER" id="PTHR23504">
    <property type="entry name" value="MAJOR FACILITATOR SUPERFAMILY DOMAIN-CONTAINING PROTEIN 10"/>
    <property type="match status" value="1"/>
</dbReference>
<evidence type="ECO:0000313" key="9">
    <source>
        <dbReference type="EMBL" id="OCK78866.1"/>
    </source>
</evidence>
<feature type="transmembrane region" description="Helical" evidence="7">
    <location>
        <begin position="395"/>
        <end position="415"/>
    </location>
</feature>